<gene>
    <name evidence="2" type="ORF">POJ06DRAFT_279146</name>
</gene>
<proteinExistence type="predicted"/>
<evidence type="ECO:0000313" key="2">
    <source>
        <dbReference type="EMBL" id="KAJ8096448.1"/>
    </source>
</evidence>
<dbReference type="GeneID" id="80884950"/>
<dbReference type="RefSeq" id="XP_056039898.1">
    <property type="nucleotide sequence ID" value="XM_056189784.1"/>
</dbReference>
<organism evidence="2 3">
    <name type="scientific">Lipomyces tetrasporus</name>
    <dbReference type="NCBI Taxonomy" id="54092"/>
    <lineage>
        <taxon>Eukaryota</taxon>
        <taxon>Fungi</taxon>
        <taxon>Dikarya</taxon>
        <taxon>Ascomycota</taxon>
        <taxon>Saccharomycotina</taxon>
        <taxon>Lipomycetes</taxon>
        <taxon>Lipomycetales</taxon>
        <taxon>Lipomycetaceae</taxon>
        <taxon>Lipomyces</taxon>
    </lineage>
</organism>
<sequence length="382" mass="42733">MAPSKKRKGKKAISSSKKKPTADRSLIVQDTEVCGSQGPLASRLESESRPSSNGAEDISKADEFKYLPNYQVFRDEVVIKKYALYTTLDFNFDAFVREMEAEIPQKKRSGGIRVHLSLRYTKDTSAKYLEDSDGVEDAQSQFIKKRRKTATSRQILETHRCCVKTYPNSGNTCFVRGQRHFPISAKHLNDWNESIKIGHATIYSLPSSIDPLPAKGTSNPGYADHSLTHPSSPAPYPQLSPQYWHQNLPYTPPPASYYYSFLPPNYSPIPVSAQNASPTSISSATVATDASNLMTSQSTSTDSDPLDIFDEYIEWYAQMSKVDSLEIRLAGSVLMRKGYDLEGLKSISETGWQSLDIEAGIAQRLVSNVRKFMKYRKKLGII</sequence>
<reference evidence="2" key="1">
    <citation type="submission" date="2023-03" db="EMBL/GenBank/DDBJ databases">
        <title>Near-Complete genome sequence of Lipomyces tetrasporous NRRL Y-64009, an oleaginous yeast capable of growing on lignocellulosic hydrolysates.</title>
        <authorList>
            <consortium name="Lawrence Berkeley National Laboratory"/>
            <person name="Jagtap S.S."/>
            <person name="Liu J.-J."/>
            <person name="Walukiewicz H.E."/>
            <person name="Pangilinan J."/>
            <person name="Lipzen A."/>
            <person name="Ahrendt S."/>
            <person name="Koriabine M."/>
            <person name="Cobaugh K."/>
            <person name="Salamov A."/>
            <person name="Yoshinaga Y."/>
            <person name="Ng V."/>
            <person name="Daum C."/>
            <person name="Grigoriev I.V."/>
            <person name="Slininger P.J."/>
            <person name="Dien B.S."/>
            <person name="Jin Y.-S."/>
            <person name="Rao C.V."/>
        </authorList>
    </citation>
    <scope>NUCLEOTIDE SEQUENCE</scope>
    <source>
        <strain evidence="2">NRRL Y-64009</strain>
    </source>
</reference>
<dbReference type="Proteomes" id="UP001217417">
    <property type="component" value="Unassembled WGS sequence"/>
</dbReference>
<keyword evidence="3" id="KW-1185">Reference proteome</keyword>
<accession>A0AAD7QJQ9</accession>
<evidence type="ECO:0000313" key="3">
    <source>
        <dbReference type="Proteomes" id="UP001217417"/>
    </source>
</evidence>
<feature type="region of interest" description="Disordered" evidence="1">
    <location>
        <begin position="1"/>
        <end position="56"/>
    </location>
</feature>
<comment type="caution">
    <text evidence="2">The sequence shown here is derived from an EMBL/GenBank/DDBJ whole genome shotgun (WGS) entry which is preliminary data.</text>
</comment>
<name>A0AAD7QJQ9_9ASCO</name>
<feature type="region of interest" description="Disordered" evidence="1">
    <location>
        <begin position="215"/>
        <end position="234"/>
    </location>
</feature>
<dbReference type="AlphaFoldDB" id="A0AAD7QJQ9"/>
<feature type="compositionally biased region" description="Basic residues" evidence="1">
    <location>
        <begin position="1"/>
        <end position="19"/>
    </location>
</feature>
<dbReference type="EMBL" id="JARPMG010000016">
    <property type="protein sequence ID" value="KAJ8096448.1"/>
    <property type="molecule type" value="Genomic_DNA"/>
</dbReference>
<evidence type="ECO:0000256" key="1">
    <source>
        <dbReference type="SAM" id="MobiDB-lite"/>
    </source>
</evidence>
<protein>
    <submittedName>
        <fullName evidence="2">Uncharacterized protein</fullName>
    </submittedName>
</protein>